<dbReference type="InterPro" id="IPR011678">
    <property type="entry name" value="EMC1_C"/>
</dbReference>
<keyword evidence="5" id="KW-0732">Signal</keyword>
<keyword evidence="7 11" id="KW-1133">Transmembrane helix</keyword>
<keyword evidence="9" id="KW-0325">Glycoprotein</keyword>
<feature type="domain" description="ER membrane protein complex subunit 1 C-terminal" evidence="12">
    <location>
        <begin position="541"/>
        <end position="646"/>
    </location>
</feature>
<dbReference type="InterPro" id="IPR026895">
    <property type="entry name" value="EMC1"/>
</dbReference>
<evidence type="ECO:0000256" key="3">
    <source>
        <dbReference type="ARBA" id="ARBA00020824"/>
    </source>
</evidence>
<evidence type="ECO:0000256" key="10">
    <source>
        <dbReference type="SAM" id="MobiDB-lite"/>
    </source>
</evidence>
<accession>A0ABD2Q2K8</accession>
<evidence type="ECO:0000256" key="11">
    <source>
        <dbReference type="SAM" id="Phobius"/>
    </source>
</evidence>
<evidence type="ECO:0000256" key="2">
    <source>
        <dbReference type="ARBA" id="ARBA00007904"/>
    </source>
</evidence>
<dbReference type="GO" id="GO:0005789">
    <property type="term" value="C:endoplasmic reticulum membrane"/>
    <property type="evidence" value="ECO:0007669"/>
    <property type="project" value="UniProtKB-SubCell"/>
</dbReference>
<protein>
    <recommendedName>
        <fullName evidence="3">ER membrane protein complex subunit 1</fullName>
    </recommendedName>
</protein>
<comment type="similarity">
    <text evidence="2">Belongs to the EMC1 family.</text>
</comment>
<evidence type="ECO:0000256" key="6">
    <source>
        <dbReference type="ARBA" id="ARBA00022824"/>
    </source>
</evidence>
<evidence type="ECO:0000256" key="5">
    <source>
        <dbReference type="ARBA" id="ARBA00022729"/>
    </source>
</evidence>
<dbReference type="EMBL" id="JBJKFK010001255">
    <property type="protein sequence ID" value="KAL3313603.1"/>
    <property type="molecule type" value="Genomic_DNA"/>
</dbReference>
<keyword evidence="4 11" id="KW-0812">Transmembrane</keyword>
<evidence type="ECO:0000259" key="12">
    <source>
        <dbReference type="Pfam" id="PF07774"/>
    </source>
</evidence>
<sequence length="647" mass="72937">MHVQLFESSDGSVGWRALLKLEDAALVYLRPDAATGTVRWAREESLVNILAAEFSDAPVSDSQASIEEEFDATGTPIQLFVKRVSIQFRQFTRYLVDIAQLTAKVITGWDLKFKMLKEHGQELRESDRTDNIAFGVPHWKSTMAGLTRDNFNLDKFIIIVTKVGKIFALETASGKILWAYLLGLDIQGSTAVLFSQRTSAHFPLTPVMTLLIIDSRFVHLAESVLHATLHPISVKSSNSASFMRPLMLLTESKHVLVYPDSLASSLMEHFPSTGPIYFFTGNWHNATLQGYKVSTSHLHQKQKGSPFSGYYDTKRVWSLNLNSRSEPWRVLGDRSVMYKYLNPNLLAVVTHSGSGSARDRRLNANSSVNFHLIDVVTGLIIHSAHHPKSGDPINLIQSENWFIVRYSYYNYKHYRAEVVVVELYEPKHRSDKITSWQIFLRAIGASSSHSLQQVTVKGASKDEELVEVPHSERKSPEETHSGNDPFQFSSLQRSAAGLNDQLIPEIHQKAFVMTLPLRANALGVSLTEKGITAKSLIYLPMEIMQQEGLEPYRPEMTIPTQSFISYNLTLARIKSMKTTPSGLESTSLLFAYGLDLFYSRLSPSKTYDMLKDDFDYFFISAVTIGMIVGTVVCQRLAKWKVINRPWI</sequence>
<evidence type="ECO:0000313" key="14">
    <source>
        <dbReference type="Proteomes" id="UP001626550"/>
    </source>
</evidence>
<evidence type="ECO:0000256" key="8">
    <source>
        <dbReference type="ARBA" id="ARBA00023136"/>
    </source>
</evidence>
<evidence type="ECO:0000313" key="13">
    <source>
        <dbReference type="EMBL" id="KAL3313603.1"/>
    </source>
</evidence>
<proteinExistence type="inferred from homology"/>
<comment type="subcellular location">
    <subcellularLocation>
        <location evidence="1">Endoplasmic reticulum membrane</location>
        <topology evidence="1">Single-pass type I membrane protein</topology>
    </subcellularLocation>
</comment>
<feature type="compositionally biased region" description="Basic and acidic residues" evidence="10">
    <location>
        <begin position="462"/>
        <end position="481"/>
    </location>
</feature>
<feature type="region of interest" description="Disordered" evidence="10">
    <location>
        <begin position="462"/>
        <end position="486"/>
    </location>
</feature>
<dbReference type="Proteomes" id="UP001626550">
    <property type="component" value="Unassembled WGS sequence"/>
</dbReference>
<dbReference type="AlphaFoldDB" id="A0ABD2Q2K8"/>
<evidence type="ECO:0000256" key="7">
    <source>
        <dbReference type="ARBA" id="ARBA00022989"/>
    </source>
</evidence>
<comment type="caution">
    <text evidence="13">The sequence shown here is derived from an EMBL/GenBank/DDBJ whole genome shotgun (WGS) entry which is preliminary data.</text>
</comment>
<gene>
    <name evidence="13" type="primary">EMC1</name>
    <name evidence="13" type="ORF">Ciccas_007795</name>
</gene>
<reference evidence="13 14" key="1">
    <citation type="submission" date="2024-11" db="EMBL/GenBank/DDBJ databases">
        <title>Adaptive evolution of stress response genes in parasites aligns with host niche diversity.</title>
        <authorList>
            <person name="Hahn C."/>
            <person name="Resl P."/>
        </authorList>
    </citation>
    <scope>NUCLEOTIDE SEQUENCE [LARGE SCALE GENOMIC DNA]</scope>
    <source>
        <strain evidence="13">EGGRZ-B1_66</strain>
        <tissue evidence="13">Body</tissue>
    </source>
</reference>
<keyword evidence="6" id="KW-0256">Endoplasmic reticulum</keyword>
<dbReference type="PANTHER" id="PTHR21573">
    <property type="entry name" value="ER MEMBRANE PROTEIN COMPLEX SUBUNIT 1"/>
    <property type="match status" value="1"/>
</dbReference>
<evidence type="ECO:0000256" key="1">
    <source>
        <dbReference type="ARBA" id="ARBA00004115"/>
    </source>
</evidence>
<feature type="transmembrane region" description="Helical" evidence="11">
    <location>
        <begin position="616"/>
        <end position="637"/>
    </location>
</feature>
<name>A0ABD2Q2K8_9PLAT</name>
<keyword evidence="14" id="KW-1185">Reference proteome</keyword>
<feature type="domain" description="ER membrane protein complex subunit 1 C-terminal" evidence="12">
    <location>
        <begin position="398"/>
        <end position="540"/>
    </location>
</feature>
<keyword evidence="8 11" id="KW-0472">Membrane</keyword>
<dbReference type="Pfam" id="PF07774">
    <property type="entry name" value="EMC1_C"/>
    <property type="match status" value="2"/>
</dbReference>
<evidence type="ECO:0000256" key="9">
    <source>
        <dbReference type="ARBA" id="ARBA00023180"/>
    </source>
</evidence>
<dbReference type="PANTHER" id="PTHR21573:SF0">
    <property type="entry name" value="ER MEMBRANE PROTEIN COMPLEX SUBUNIT 1"/>
    <property type="match status" value="1"/>
</dbReference>
<organism evidence="13 14">
    <name type="scientific">Cichlidogyrus casuarinus</name>
    <dbReference type="NCBI Taxonomy" id="1844966"/>
    <lineage>
        <taxon>Eukaryota</taxon>
        <taxon>Metazoa</taxon>
        <taxon>Spiralia</taxon>
        <taxon>Lophotrochozoa</taxon>
        <taxon>Platyhelminthes</taxon>
        <taxon>Monogenea</taxon>
        <taxon>Monopisthocotylea</taxon>
        <taxon>Dactylogyridea</taxon>
        <taxon>Ancyrocephalidae</taxon>
        <taxon>Cichlidogyrus</taxon>
    </lineage>
</organism>
<evidence type="ECO:0000256" key="4">
    <source>
        <dbReference type="ARBA" id="ARBA00022692"/>
    </source>
</evidence>